<evidence type="ECO:0000313" key="9">
    <source>
        <dbReference type="EMBL" id="WKW16551.1"/>
    </source>
</evidence>
<dbReference type="CDD" id="cd16922">
    <property type="entry name" value="HATPase_EvgS-ArcB-TorS-like"/>
    <property type="match status" value="1"/>
</dbReference>
<evidence type="ECO:0000313" key="10">
    <source>
        <dbReference type="Proteomes" id="UP001229955"/>
    </source>
</evidence>
<dbReference type="AlphaFoldDB" id="A0AA49K2R7"/>
<evidence type="ECO:0000256" key="4">
    <source>
        <dbReference type="ARBA" id="ARBA00022679"/>
    </source>
</evidence>
<dbReference type="PRINTS" id="PR00344">
    <property type="entry name" value="BCTRLSENSOR"/>
</dbReference>
<dbReference type="InterPro" id="IPR004358">
    <property type="entry name" value="Sig_transdc_His_kin-like_C"/>
</dbReference>
<accession>A0AA49JWW0</accession>
<dbReference type="FunFam" id="3.30.565.10:FF:000010">
    <property type="entry name" value="Sensor histidine kinase RcsC"/>
    <property type="match status" value="1"/>
</dbReference>
<dbReference type="GO" id="GO:0009927">
    <property type="term" value="F:histidine phosphotransfer kinase activity"/>
    <property type="evidence" value="ECO:0007669"/>
    <property type="project" value="TreeGrafter"/>
</dbReference>
<comment type="catalytic activity">
    <reaction evidence="1">
        <text>ATP + protein L-histidine = ADP + protein N-phospho-L-histidine.</text>
        <dbReference type="EC" id="2.7.13.3"/>
    </reaction>
</comment>
<evidence type="ECO:0000256" key="1">
    <source>
        <dbReference type="ARBA" id="ARBA00000085"/>
    </source>
</evidence>
<dbReference type="SMART" id="SM00387">
    <property type="entry name" value="HATPase_c"/>
    <property type="match status" value="1"/>
</dbReference>
<dbReference type="InterPro" id="IPR003594">
    <property type="entry name" value="HATPase_dom"/>
</dbReference>
<evidence type="ECO:0000313" key="8">
    <source>
        <dbReference type="EMBL" id="WKW13645.1"/>
    </source>
</evidence>
<dbReference type="PROSITE" id="PS50109">
    <property type="entry name" value="HIS_KIN"/>
    <property type="match status" value="1"/>
</dbReference>
<feature type="domain" description="Histidine kinase" evidence="7">
    <location>
        <begin position="55"/>
        <end position="296"/>
    </location>
</feature>
<gene>
    <name evidence="8" type="ORF">Strain138_000007</name>
    <name evidence="9" type="ORF">Strain318_000007</name>
</gene>
<evidence type="ECO:0000256" key="5">
    <source>
        <dbReference type="ARBA" id="ARBA00022777"/>
    </source>
</evidence>
<dbReference type="EMBL" id="CP130612">
    <property type="protein sequence ID" value="WKW13645.1"/>
    <property type="molecule type" value="Genomic_DNA"/>
</dbReference>
<dbReference type="InterPro" id="IPR036097">
    <property type="entry name" value="HisK_dim/P_sf"/>
</dbReference>
<dbReference type="Gene3D" id="1.10.287.130">
    <property type="match status" value="1"/>
</dbReference>
<evidence type="ECO:0000259" key="7">
    <source>
        <dbReference type="PROSITE" id="PS50109"/>
    </source>
</evidence>
<reference evidence="9" key="1">
    <citation type="submission" date="2023-07" db="EMBL/GenBank/DDBJ databases">
        <authorList>
            <person name="Haufschild T."/>
            <person name="Kallscheuer N."/>
            <person name="Hammer J."/>
            <person name="Kohn T."/>
            <person name="Kabuu M."/>
            <person name="Jogler M."/>
            <person name="Wohfarth N."/>
            <person name="Heuer A."/>
            <person name="Rohde M."/>
            <person name="van Teeseling M.C.F."/>
            <person name="Jogler C."/>
        </authorList>
    </citation>
    <scope>NUCLEOTIDE SEQUENCE</scope>
    <source>
        <strain evidence="8">Strain 138</strain>
        <strain evidence="9">Strain 318</strain>
    </source>
</reference>
<dbReference type="GO" id="GO:0005886">
    <property type="term" value="C:plasma membrane"/>
    <property type="evidence" value="ECO:0007669"/>
    <property type="project" value="TreeGrafter"/>
</dbReference>
<sequence length="302" mass="33053">MLSWVLGAGALVALLALLLTERERRRRLRERSAELEHLSFELARANRAKSEFLANVSHELRTPLAAIVGYVDLLRDGSYGELTPRMIGPVERIQQSAEHLQALVDQILDLAKLSAGRLDVQREPLSLRAFVIDVASEIEPLVIEKGLALSVQVPASLPRVSTDPMHLRQILVNLLGNAVKFTTEGSITVRATLVRDVARNLEARAARQRPLLAAGGPWIALQVADTGIGIAERDLQRIFEEFEQVGSGARADSVRRGTGLGLTITRRLARLLDGDITVESLPGRGSVFTCWLPLDPSLPVQP</sequence>
<keyword evidence="4" id="KW-0808">Transferase</keyword>
<proteinExistence type="predicted"/>
<dbReference type="PANTHER" id="PTHR43047">
    <property type="entry name" value="TWO-COMPONENT HISTIDINE PROTEIN KINASE"/>
    <property type="match status" value="1"/>
</dbReference>
<dbReference type="SUPFAM" id="SSF47384">
    <property type="entry name" value="Homodimeric domain of signal transducing histidine kinase"/>
    <property type="match status" value="1"/>
</dbReference>
<keyword evidence="5 9" id="KW-0418">Kinase</keyword>
<keyword evidence="6" id="KW-0902">Two-component regulatory system</keyword>
<dbReference type="EC" id="2.7.13.3" evidence="2"/>
<dbReference type="EMBL" id="CP130613">
    <property type="protein sequence ID" value="WKW16551.1"/>
    <property type="molecule type" value="Genomic_DNA"/>
</dbReference>
<dbReference type="CDD" id="cd00082">
    <property type="entry name" value="HisKA"/>
    <property type="match status" value="1"/>
</dbReference>
<name>A0AA49K2R7_9BACT</name>
<evidence type="ECO:0000256" key="3">
    <source>
        <dbReference type="ARBA" id="ARBA00022553"/>
    </source>
</evidence>
<accession>A0AA49K2R7</accession>
<evidence type="ECO:0000256" key="6">
    <source>
        <dbReference type="ARBA" id="ARBA00023012"/>
    </source>
</evidence>
<dbReference type="Gene3D" id="3.30.565.10">
    <property type="entry name" value="Histidine kinase-like ATPase, C-terminal domain"/>
    <property type="match status" value="1"/>
</dbReference>
<keyword evidence="3" id="KW-0597">Phosphoprotein</keyword>
<dbReference type="KEGG" id="pspc:Strain318_000007"/>
<evidence type="ECO:0000256" key="2">
    <source>
        <dbReference type="ARBA" id="ARBA00012438"/>
    </source>
</evidence>
<dbReference type="Pfam" id="PF02518">
    <property type="entry name" value="HATPase_c"/>
    <property type="match status" value="1"/>
</dbReference>
<dbReference type="Proteomes" id="UP001229955">
    <property type="component" value="Chromosome"/>
</dbReference>
<dbReference type="Pfam" id="PF00512">
    <property type="entry name" value="HisKA"/>
    <property type="match status" value="1"/>
</dbReference>
<dbReference type="SUPFAM" id="SSF55874">
    <property type="entry name" value="ATPase domain of HSP90 chaperone/DNA topoisomerase II/histidine kinase"/>
    <property type="match status" value="1"/>
</dbReference>
<dbReference type="InterPro" id="IPR005467">
    <property type="entry name" value="His_kinase_dom"/>
</dbReference>
<dbReference type="SMART" id="SM00388">
    <property type="entry name" value="HisKA"/>
    <property type="match status" value="1"/>
</dbReference>
<dbReference type="RefSeq" id="WP_367887866.1">
    <property type="nucleotide sequence ID" value="NZ_CP130612.1"/>
</dbReference>
<dbReference type="InterPro" id="IPR003661">
    <property type="entry name" value="HisK_dim/P_dom"/>
</dbReference>
<dbReference type="PANTHER" id="PTHR43047:SF72">
    <property type="entry name" value="OSMOSENSING HISTIDINE PROTEIN KINASE SLN1"/>
    <property type="match status" value="1"/>
</dbReference>
<protein>
    <recommendedName>
        <fullName evidence="2">histidine kinase</fullName>
        <ecNumber evidence="2">2.7.13.3</ecNumber>
    </recommendedName>
</protein>
<dbReference type="InterPro" id="IPR036890">
    <property type="entry name" value="HATPase_C_sf"/>
</dbReference>
<keyword evidence="10" id="KW-1185">Reference proteome</keyword>
<dbReference type="GO" id="GO:0000155">
    <property type="term" value="F:phosphorelay sensor kinase activity"/>
    <property type="evidence" value="ECO:0007669"/>
    <property type="project" value="InterPro"/>
</dbReference>
<organism evidence="9 10">
    <name type="scientific">Pseudogemmatithrix spongiicola</name>
    <dbReference type="NCBI Taxonomy" id="3062599"/>
    <lineage>
        <taxon>Bacteria</taxon>
        <taxon>Pseudomonadati</taxon>
        <taxon>Gemmatimonadota</taxon>
        <taxon>Gemmatimonadia</taxon>
        <taxon>Gemmatimonadales</taxon>
        <taxon>Gemmatimonadaceae</taxon>
        <taxon>Pseudogemmatithrix</taxon>
    </lineage>
</organism>
<dbReference type="FunFam" id="1.10.287.130:FF:000001">
    <property type="entry name" value="Two-component sensor histidine kinase"/>
    <property type="match status" value="1"/>
</dbReference>